<feature type="transmembrane region" description="Helical" evidence="1">
    <location>
        <begin position="43"/>
        <end position="61"/>
    </location>
</feature>
<evidence type="ECO:0000313" key="2">
    <source>
        <dbReference type="EMBL" id="NYE70164.1"/>
    </source>
</evidence>
<feature type="transmembrane region" description="Helical" evidence="1">
    <location>
        <begin position="169"/>
        <end position="191"/>
    </location>
</feature>
<feature type="transmembrane region" description="Helical" evidence="1">
    <location>
        <begin position="139"/>
        <end position="157"/>
    </location>
</feature>
<proteinExistence type="predicted"/>
<keyword evidence="1" id="KW-0472">Membrane</keyword>
<dbReference type="EMBL" id="JACCBU010000001">
    <property type="protein sequence ID" value="NYE70164.1"/>
    <property type="molecule type" value="Genomic_DNA"/>
</dbReference>
<keyword evidence="3" id="KW-1185">Reference proteome</keyword>
<dbReference type="Proteomes" id="UP000569914">
    <property type="component" value="Unassembled WGS sequence"/>
</dbReference>
<comment type="caution">
    <text evidence="2">The sequence shown here is derived from an EMBL/GenBank/DDBJ whole genome shotgun (WGS) entry which is preliminary data.</text>
</comment>
<keyword evidence="1" id="KW-1133">Transmembrane helix</keyword>
<gene>
    <name evidence="2" type="ORF">BKA15_001493</name>
</gene>
<keyword evidence="1" id="KW-0812">Transmembrane</keyword>
<feature type="transmembrane region" description="Helical" evidence="1">
    <location>
        <begin position="115"/>
        <end position="133"/>
    </location>
</feature>
<sequence length="192" mass="19543">MTTVPTSSTDNPGPLPAVLARWPTLVGLAALIATSAGGVDAHLAATIIMIAALCYLAAAAAGRPAAAWLTIPAGVALVTLGMLTALDAVLLLVLAAAALVIFGLVRRPRSGWPELGLQAAGFAGFTTLGLVAMMVDPVLAAHLAALAAIGHGVWDLVHHRRNRVVGRSLAEFCAVLDLGLGTVILIVTWLAR</sequence>
<dbReference type="AlphaFoldDB" id="A0A7Y9I4M5"/>
<protein>
    <submittedName>
        <fullName evidence="2">Uncharacterized protein</fullName>
    </submittedName>
</protein>
<reference evidence="2 3" key="1">
    <citation type="submission" date="2020-07" db="EMBL/GenBank/DDBJ databases">
        <title>Sequencing the genomes of 1000 actinobacteria strains.</title>
        <authorList>
            <person name="Klenk H.-P."/>
        </authorList>
    </citation>
    <scope>NUCLEOTIDE SEQUENCE [LARGE SCALE GENOMIC DNA]</scope>
    <source>
        <strain evidence="2 3">DSM 22083</strain>
    </source>
</reference>
<feature type="transmembrane region" description="Helical" evidence="1">
    <location>
        <begin position="20"/>
        <end position="36"/>
    </location>
</feature>
<feature type="transmembrane region" description="Helical" evidence="1">
    <location>
        <begin position="73"/>
        <end position="103"/>
    </location>
</feature>
<accession>A0A7Y9I4M5</accession>
<evidence type="ECO:0000313" key="3">
    <source>
        <dbReference type="Proteomes" id="UP000569914"/>
    </source>
</evidence>
<dbReference type="RefSeq" id="WP_179749429.1">
    <property type="nucleotide sequence ID" value="NZ_JACCBU010000001.1"/>
</dbReference>
<organism evidence="2 3">
    <name type="scientific">Microlunatus parietis</name>
    <dbReference type="NCBI Taxonomy" id="682979"/>
    <lineage>
        <taxon>Bacteria</taxon>
        <taxon>Bacillati</taxon>
        <taxon>Actinomycetota</taxon>
        <taxon>Actinomycetes</taxon>
        <taxon>Propionibacteriales</taxon>
        <taxon>Propionibacteriaceae</taxon>
        <taxon>Microlunatus</taxon>
    </lineage>
</organism>
<name>A0A7Y9I4M5_9ACTN</name>
<evidence type="ECO:0000256" key="1">
    <source>
        <dbReference type="SAM" id="Phobius"/>
    </source>
</evidence>